<dbReference type="EMBL" id="PQXK01000051">
    <property type="protein sequence ID" value="TGO39603.1"/>
    <property type="molecule type" value="Genomic_DNA"/>
</dbReference>
<dbReference type="Proteomes" id="UP000297814">
    <property type="component" value="Unassembled WGS sequence"/>
</dbReference>
<keyword evidence="3" id="KW-1185">Reference proteome</keyword>
<feature type="region of interest" description="Disordered" evidence="1">
    <location>
        <begin position="1"/>
        <end position="21"/>
    </location>
</feature>
<reference evidence="2 3" key="1">
    <citation type="submission" date="2017-12" db="EMBL/GenBank/DDBJ databases">
        <title>Comparative genomics of Botrytis spp.</title>
        <authorList>
            <person name="Valero-Jimenez C.A."/>
            <person name="Tapia P."/>
            <person name="Veloso J."/>
            <person name="Silva-Moreno E."/>
            <person name="Staats M."/>
            <person name="Valdes J.H."/>
            <person name="Van Kan J.A.L."/>
        </authorList>
    </citation>
    <scope>NUCLEOTIDE SEQUENCE [LARGE SCALE GENOMIC DNA]</scope>
    <source>
        <strain evidence="2 3">Bh0001</strain>
    </source>
</reference>
<accession>A0A4Z1H2Q6</accession>
<evidence type="ECO:0000313" key="2">
    <source>
        <dbReference type="EMBL" id="TGO39603.1"/>
    </source>
</evidence>
<name>A0A4Z1H2Q6_9HELO</name>
<comment type="caution">
    <text evidence="2">The sequence shown here is derived from an EMBL/GenBank/DDBJ whole genome shotgun (WGS) entry which is preliminary data.</text>
</comment>
<protein>
    <submittedName>
        <fullName evidence="2">Uncharacterized protein</fullName>
    </submittedName>
</protein>
<evidence type="ECO:0000256" key="1">
    <source>
        <dbReference type="SAM" id="MobiDB-lite"/>
    </source>
</evidence>
<evidence type="ECO:0000313" key="3">
    <source>
        <dbReference type="Proteomes" id="UP000297814"/>
    </source>
</evidence>
<dbReference type="AlphaFoldDB" id="A0A4Z1H2Q6"/>
<proteinExistence type="predicted"/>
<sequence>MGRVRTFNLSNNQNDKNPEIAINPNSTQCVLRTRGTVLIDRVSVNSAPRKELQYGLDNSARTPMEWRLHFFCRLSVETAMLDVPIAADDLLQREFDGV</sequence>
<gene>
    <name evidence="2" type="ORF">BHYA_0051g00440</name>
</gene>
<organism evidence="2 3">
    <name type="scientific">Botrytis hyacinthi</name>
    <dbReference type="NCBI Taxonomy" id="278943"/>
    <lineage>
        <taxon>Eukaryota</taxon>
        <taxon>Fungi</taxon>
        <taxon>Dikarya</taxon>
        <taxon>Ascomycota</taxon>
        <taxon>Pezizomycotina</taxon>
        <taxon>Leotiomycetes</taxon>
        <taxon>Helotiales</taxon>
        <taxon>Sclerotiniaceae</taxon>
        <taxon>Botrytis</taxon>
    </lineage>
</organism>